<comment type="similarity">
    <text evidence="1">Belongs to the RPAP1 family.</text>
</comment>
<dbReference type="PANTHER" id="PTHR21483:SF18">
    <property type="entry name" value="RNA POLYMERASE II-ASSOCIATED PROTEIN 1"/>
    <property type="match status" value="1"/>
</dbReference>
<dbReference type="InterPro" id="IPR013930">
    <property type="entry name" value="RPAP1_N"/>
</dbReference>
<dbReference type="RefSeq" id="XP_069198012.1">
    <property type="nucleotide sequence ID" value="XM_069345806.1"/>
</dbReference>
<feature type="compositionally biased region" description="Basic and acidic residues" evidence="2">
    <location>
        <begin position="120"/>
        <end position="134"/>
    </location>
</feature>
<dbReference type="GeneID" id="95979638"/>
<reference evidence="5 6" key="1">
    <citation type="submission" date="2024-07" db="EMBL/GenBank/DDBJ databases">
        <title>Draft sequence of the Neodothiora populina.</title>
        <authorList>
            <person name="Drown D.D."/>
            <person name="Schuette U.S."/>
            <person name="Buechlein A.B."/>
            <person name="Rusch D.R."/>
            <person name="Winton L.W."/>
            <person name="Adams G.A."/>
        </authorList>
    </citation>
    <scope>NUCLEOTIDE SEQUENCE [LARGE SCALE GENOMIC DNA]</scope>
    <source>
        <strain evidence="5 6">CPC 39397</strain>
    </source>
</reference>
<feature type="domain" description="RPAP1 N-terminal" evidence="4">
    <location>
        <begin position="124"/>
        <end position="167"/>
    </location>
</feature>
<gene>
    <name evidence="5" type="ORF">AAFC00_005939</name>
</gene>
<feature type="compositionally biased region" description="Basic and acidic residues" evidence="2">
    <location>
        <begin position="76"/>
        <end position="88"/>
    </location>
</feature>
<evidence type="ECO:0000259" key="3">
    <source>
        <dbReference type="Pfam" id="PF08620"/>
    </source>
</evidence>
<comment type="caution">
    <text evidence="5">The sequence shown here is derived from an EMBL/GenBank/DDBJ whole genome shotgun (WGS) entry which is preliminary data.</text>
</comment>
<proteinExistence type="inferred from homology"/>
<name>A0ABR3P6F5_9PEZI</name>
<keyword evidence="6" id="KW-1185">Reference proteome</keyword>
<protein>
    <recommendedName>
        <fullName evidence="7">Transcription factor Rba50</fullName>
    </recommendedName>
</protein>
<accession>A0ABR3P6F5</accession>
<evidence type="ECO:0008006" key="7">
    <source>
        <dbReference type="Google" id="ProtNLM"/>
    </source>
</evidence>
<dbReference type="InterPro" id="IPR013929">
    <property type="entry name" value="RPAP1_C"/>
</dbReference>
<feature type="compositionally biased region" description="Basic and acidic residues" evidence="2">
    <location>
        <begin position="166"/>
        <end position="177"/>
    </location>
</feature>
<feature type="domain" description="RPAP1 C-terminal" evidence="3">
    <location>
        <begin position="311"/>
        <end position="378"/>
    </location>
</feature>
<evidence type="ECO:0000256" key="1">
    <source>
        <dbReference type="ARBA" id="ARBA00009953"/>
    </source>
</evidence>
<dbReference type="EMBL" id="JBFMKM010000013">
    <property type="protein sequence ID" value="KAL1301736.1"/>
    <property type="molecule type" value="Genomic_DNA"/>
</dbReference>
<dbReference type="PANTHER" id="PTHR21483">
    <property type="entry name" value="RNA POLYMERASE II-ASSOCIATED PROTEIN 1"/>
    <property type="match status" value="1"/>
</dbReference>
<dbReference type="Pfam" id="PF08621">
    <property type="entry name" value="RPAP1_N"/>
    <property type="match status" value="1"/>
</dbReference>
<sequence length="458" mass="50096">MALRGKHFYIDDFENGVGAVPESKPAPVSPFDFIGDVQERVTKAPAPPQPPSLNNSSGGFPAHRKRNVPSRFKKNRQGDDSQAAREDAPQTPTSALPRSGSEPENRTMSTGTSNEDEFMSSERRRIDEENRQRMQEMSPEEIEEERAELLKSLDPSLIQRLLGRSTLRDIERAKIEEGGSDADFPGLEKQAEPEEIKASPPKARKSVKFAEPDSDDNPSGKTLEESQVEEADNEIAGHVAAASEALPMDSTIHFPQPPQPPSLDPSSETFLQDLHEKYFPSLPEDPEKLEWMRSKPTNTYSATQTSLDPKDIRFSFAGALIPPSLAAEIPVTAGLHHHGNAPDAAGYTIPELAILARSTVAAQRCMAFQTLGRLLYRLGKGEFGNPGDGTAGTVGAEDTMGELARSLWHEVERESVIEICVAESQGKVAGGRHVSARAYATEAVWLWQKGGGRRWKAA</sequence>
<organism evidence="5 6">
    <name type="scientific">Neodothiora populina</name>
    <dbReference type="NCBI Taxonomy" id="2781224"/>
    <lineage>
        <taxon>Eukaryota</taxon>
        <taxon>Fungi</taxon>
        <taxon>Dikarya</taxon>
        <taxon>Ascomycota</taxon>
        <taxon>Pezizomycotina</taxon>
        <taxon>Dothideomycetes</taxon>
        <taxon>Dothideomycetidae</taxon>
        <taxon>Dothideales</taxon>
        <taxon>Dothioraceae</taxon>
        <taxon>Neodothiora</taxon>
    </lineage>
</organism>
<evidence type="ECO:0000259" key="4">
    <source>
        <dbReference type="Pfam" id="PF08621"/>
    </source>
</evidence>
<feature type="compositionally biased region" description="Basic residues" evidence="2">
    <location>
        <begin position="62"/>
        <end position="75"/>
    </location>
</feature>
<evidence type="ECO:0000256" key="2">
    <source>
        <dbReference type="SAM" id="MobiDB-lite"/>
    </source>
</evidence>
<dbReference type="Proteomes" id="UP001562354">
    <property type="component" value="Unassembled WGS sequence"/>
</dbReference>
<evidence type="ECO:0000313" key="5">
    <source>
        <dbReference type="EMBL" id="KAL1301736.1"/>
    </source>
</evidence>
<evidence type="ECO:0000313" key="6">
    <source>
        <dbReference type="Proteomes" id="UP001562354"/>
    </source>
</evidence>
<dbReference type="InterPro" id="IPR039913">
    <property type="entry name" value="RPAP1/Rba50"/>
</dbReference>
<feature type="region of interest" description="Disordered" evidence="2">
    <location>
        <begin position="16"/>
        <end position="231"/>
    </location>
</feature>
<dbReference type="Pfam" id="PF08620">
    <property type="entry name" value="RPAP1_C"/>
    <property type="match status" value="1"/>
</dbReference>